<dbReference type="AlphaFoldDB" id="A0A1I4ZYX5"/>
<organism evidence="2 3">
    <name type="scientific">Bizionia echini</name>
    <dbReference type="NCBI Taxonomy" id="649333"/>
    <lineage>
        <taxon>Bacteria</taxon>
        <taxon>Pseudomonadati</taxon>
        <taxon>Bacteroidota</taxon>
        <taxon>Flavobacteriia</taxon>
        <taxon>Flavobacteriales</taxon>
        <taxon>Flavobacteriaceae</taxon>
        <taxon>Bizionia</taxon>
    </lineage>
</organism>
<dbReference type="Proteomes" id="UP000198705">
    <property type="component" value="Unassembled WGS sequence"/>
</dbReference>
<accession>A0A1I4ZYX5</accession>
<dbReference type="EMBL" id="FOVN01000001">
    <property type="protein sequence ID" value="SFN55366.1"/>
    <property type="molecule type" value="Genomic_DNA"/>
</dbReference>
<dbReference type="STRING" id="649333.SAMN04487989_1011194"/>
<gene>
    <name evidence="2" type="ORF">SAMN04487989_1011194</name>
</gene>
<proteinExistence type="predicted"/>
<protein>
    <recommendedName>
        <fullName evidence="1">DUF58 domain-containing protein</fullName>
    </recommendedName>
</protein>
<evidence type="ECO:0000313" key="2">
    <source>
        <dbReference type="EMBL" id="SFN55366.1"/>
    </source>
</evidence>
<dbReference type="SUPFAM" id="SSF53300">
    <property type="entry name" value="vWA-like"/>
    <property type="match status" value="1"/>
</dbReference>
<dbReference type="OrthoDB" id="9776116at2"/>
<evidence type="ECO:0000259" key="1">
    <source>
        <dbReference type="Pfam" id="PF01882"/>
    </source>
</evidence>
<sequence length="310" mass="35719">MKKPVENSKIFLTLEHLLQFEWLNTVLNFKAGSQKSNSVLSGRYASRLRGRGLDFEEARPYVIGDDIRNIDWKVTAKTGTTHTKVFTEEKEKPAFIFVDQSVTMGFGSTHKTKAVVAGEIAAIAAYKILKGGDRIGGMVFKGKDYDLLTPKRDRRNILQFFQKIVDANKAIYNYEAFDFPEALNEITGKLRNIITHDFMVLIISDFYRYNAQTIKYLSQLSEHNDVVLIKIYDPLEAQLPNEKMTLSNITHQIQVNGKQKKVVQELSEDFKTNYDQFKSETEKYNITLFKINTVDSLEDQLIELFSRYKP</sequence>
<dbReference type="Pfam" id="PF01882">
    <property type="entry name" value="DUF58"/>
    <property type="match status" value="1"/>
</dbReference>
<dbReference type="RefSeq" id="WP_092206682.1">
    <property type="nucleotide sequence ID" value="NZ_FOVN01000001.1"/>
</dbReference>
<reference evidence="3" key="1">
    <citation type="submission" date="2016-10" db="EMBL/GenBank/DDBJ databases">
        <authorList>
            <person name="Varghese N."/>
            <person name="Submissions S."/>
        </authorList>
    </citation>
    <scope>NUCLEOTIDE SEQUENCE [LARGE SCALE GENOMIC DNA]</scope>
    <source>
        <strain evidence="3">DSM 23925</strain>
    </source>
</reference>
<dbReference type="InterPro" id="IPR002881">
    <property type="entry name" value="DUF58"/>
</dbReference>
<name>A0A1I4ZYX5_9FLAO</name>
<evidence type="ECO:0000313" key="3">
    <source>
        <dbReference type="Proteomes" id="UP000198705"/>
    </source>
</evidence>
<dbReference type="InterPro" id="IPR036465">
    <property type="entry name" value="vWFA_dom_sf"/>
</dbReference>
<keyword evidence="3" id="KW-1185">Reference proteome</keyword>
<dbReference type="PANTHER" id="PTHR33608">
    <property type="entry name" value="BLL2464 PROTEIN"/>
    <property type="match status" value="1"/>
</dbReference>
<dbReference type="PANTHER" id="PTHR33608:SF12">
    <property type="entry name" value="DUF58 DOMAIN-CONTAINING PROTEIN"/>
    <property type="match status" value="1"/>
</dbReference>
<feature type="domain" description="DUF58" evidence="1">
    <location>
        <begin position="57"/>
        <end position="247"/>
    </location>
</feature>